<feature type="transmembrane region" description="Helical" evidence="1">
    <location>
        <begin position="933"/>
        <end position="954"/>
    </location>
</feature>
<evidence type="ECO:0000313" key="4">
    <source>
        <dbReference type="Proteomes" id="UP000241769"/>
    </source>
</evidence>
<dbReference type="Pfam" id="PF00892">
    <property type="entry name" value="EamA"/>
    <property type="match status" value="2"/>
</dbReference>
<accession>A0A2P6NBW6</accession>
<feature type="transmembrane region" description="Helical" evidence="1">
    <location>
        <begin position="725"/>
        <end position="745"/>
    </location>
</feature>
<protein>
    <recommendedName>
        <fullName evidence="2">EamA domain-containing protein</fullName>
    </recommendedName>
</protein>
<dbReference type="AlphaFoldDB" id="A0A2P6NBW6"/>
<feature type="transmembrane region" description="Helical" evidence="1">
    <location>
        <begin position="1086"/>
        <end position="1105"/>
    </location>
</feature>
<reference evidence="3 4" key="1">
    <citation type="journal article" date="2018" name="Genome Biol. Evol.">
        <title>Multiple Roots of Fruiting Body Formation in Amoebozoa.</title>
        <authorList>
            <person name="Hillmann F."/>
            <person name="Forbes G."/>
            <person name="Novohradska S."/>
            <person name="Ferling I."/>
            <person name="Riege K."/>
            <person name="Groth M."/>
            <person name="Westermann M."/>
            <person name="Marz M."/>
            <person name="Spaller T."/>
            <person name="Winckler T."/>
            <person name="Schaap P."/>
            <person name="Glockner G."/>
        </authorList>
    </citation>
    <scope>NUCLEOTIDE SEQUENCE [LARGE SCALE GENOMIC DNA]</scope>
    <source>
        <strain evidence="3 4">Jena</strain>
    </source>
</reference>
<dbReference type="InterPro" id="IPR037185">
    <property type="entry name" value="EmrE-like"/>
</dbReference>
<organism evidence="3 4">
    <name type="scientific">Planoprotostelium fungivorum</name>
    <dbReference type="NCBI Taxonomy" id="1890364"/>
    <lineage>
        <taxon>Eukaryota</taxon>
        <taxon>Amoebozoa</taxon>
        <taxon>Evosea</taxon>
        <taxon>Variosea</taxon>
        <taxon>Cavosteliida</taxon>
        <taxon>Cavosteliaceae</taxon>
        <taxon>Planoprotostelium</taxon>
    </lineage>
</organism>
<evidence type="ECO:0000313" key="3">
    <source>
        <dbReference type="EMBL" id="PRP81456.1"/>
    </source>
</evidence>
<gene>
    <name evidence="3" type="ORF">PROFUN_10986</name>
</gene>
<keyword evidence="1" id="KW-1133">Transmembrane helix</keyword>
<feature type="transmembrane region" description="Helical" evidence="1">
    <location>
        <begin position="1149"/>
        <end position="1169"/>
    </location>
</feature>
<dbReference type="InParanoid" id="A0A2P6NBW6"/>
<feature type="transmembrane region" description="Helical" evidence="1">
    <location>
        <begin position="1052"/>
        <end position="1070"/>
    </location>
</feature>
<feature type="domain" description="EamA" evidence="2">
    <location>
        <begin position="1052"/>
        <end position="1191"/>
    </location>
</feature>
<keyword evidence="1" id="KW-0812">Transmembrane</keyword>
<dbReference type="PANTHER" id="PTHR22911">
    <property type="entry name" value="ACYL-MALONYL CONDENSING ENZYME-RELATED"/>
    <property type="match status" value="1"/>
</dbReference>
<dbReference type="InterPro" id="IPR000620">
    <property type="entry name" value="EamA_dom"/>
</dbReference>
<keyword evidence="1" id="KW-0472">Membrane</keyword>
<feature type="transmembrane region" description="Helical" evidence="1">
    <location>
        <begin position="1175"/>
        <end position="1194"/>
    </location>
</feature>
<dbReference type="Proteomes" id="UP000241769">
    <property type="component" value="Unassembled WGS sequence"/>
</dbReference>
<name>A0A2P6NBW6_9EUKA</name>
<keyword evidence="4" id="KW-1185">Reference proteome</keyword>
<evidence type="ECO:0000256" key="1">
    <source>
        <dbReference type="SAM" id="Phobius"/>
    </source>
</evidence>
<evidence type="ECO:0000259" key="2">
    <source>
        <dbReference type="Pfam" id="PF00892"/>
    </source>
</evidence>
<sequence length="1197" mass="131830">MMEQTKYEGLPDDIGHYSVTPELSRHVPSILWSPHCDHKHANSRMSREDLRLTQLFSRRSHCVPLRLEPDTSRQGRHTPPEQTIVHVNEKSDDVSGGTKGVSEELDLELGSFAILQKEFDSVTFCLSCAQSSSVPHSPFFCTSMKSLSLLLFACLLTVASARPAAFRNSVPVDGTGSRRLVEDIGDHTVSRSVKFLPQLVLLDEVDELLSLTCYGPDRFVLVFNASVPSWTNNFPVLGGAEWGCVDDEGKAVSPSLYVLNVTVQGHTVELTGRRPELDEVYESFSMNLARNEDKKRVSASGSFNAGSFNYDYQTGSAISTIPLFYQDCLSNDLSPKAEEFCQLNGKLSNNITCTNCFTHNQLSITISFGLFDGLNFYASGSLNLHAEFDLAVPAEIVREVEIMSRSLPLTGIPDFGAVSFGGFLDIKLTALVGWQNQGNLHGGFDMNVNYGLNNWTPYNNHQFQLIKPTGSQGGDARFRLTFTVGPAFRIRALGTTVVDTSITFNPWVEVDVGFAVSQPFPALATVPTASDSYLYDASYVSACYTDHYLNFNVPFGYQTIFVLKGWAVPDKTVTLQNYVSVKPLAQGCLLPASSRIIKQIQFLFDKGVVIRNNNVTTQTFVSLFLQDLSFVLKDKLVAGVDVSFTLNSGGHVEVSVVVPQGSDFNDSNDQYARLSQLSRDPSSLRDNARSSQISRFLVANVPPTTANPEETYNLLSSSAAVSHSIPLVALVLASTMAVLWFIVFGHASDFRRLCRSANCIVPAPSQSVSVFLGRVLLRHWFYRSPSCFDPIMAPDGERMKVTEREKISHTNFSPRASRAMDVLLGRSSVDWDRVPMIQVDGEEIQPFTNKSSPNFSSLEEVSEMEDDCIELTTRWIEDSPTTDLESNIKSRRDSPPTSRGLSPWLLLAILSHFAWGTYPVLARYLQTSATVPSFSLLVIANVPCSIVSLVIIVYRGRLLDIMRSKMLPIIIIVSAVRAATNLIAPKYTSAIYVQLITLSTPYMVAGLNAVASIERLPRGTIPCVILTTVGAALMVVSSSLPLQLELTKSDVIGFALSFLSALFLALYMILVKKMTGGDKGVPGEELLFFMTFPLVFLGSIVSLSLGESWSIYNDLTLPSWLSLVGISVLCNLCGNFLQVTSIRLLGSSMVSSLMAFRLVSSLLMSYLLMHEIPKSVAQLFGAAIVLCSITWYLWRQR</sequence>
<dbReference type="EMBL" id="MDYQ01000124">
    <property type="protein sequence ID" value="PRP81456.1"/>
    <property type="molecule type" value="Genomic_DNA"/>
</dbReference>
<feature type="transmembrane region" description="Helical" evidence="1">
    <location>
        <begin position="966"/>
        <end position="984"/>
    </location>
</feature>
<dbReference type="SUPFAM" id="SSF103481">
    <property type="entry name" value="Multidrug resistance efflux transporter EmrE"/>
    <property type="match status" value="1"/>
</dbReference>
<dbReference type="PANTHER" id="PTHR22911:SF79">
    <property type="entry name" value="MOBA-LIKE NTP TRANSFERASE DOMAIN-CONTAINING PROTEIN"/>
    <property type="match status" value="1"/>
</dbReference>
<feature type="transmembrane region" description="Helical" evidence="1">
    <location>
        <begin position="990"/>
        <end position="1011"/>
    </location>
</feature>
<feature type="transmembrane region" description="Helical" evidence="1">
    <location>
        <begin position="1117"/>
        <end position="1137"/>
    </location>
</feature>
<comment type="caution">
    <text evidence="3">The sequence shown here is derived from an EMBL/GenBank/DDBJ whole genome shotgun (WGS) entry which is preliminary data.</text>
</comment>
<feature type="transmembrane region" description="Helical" evidence="1">
    <location>
        <begin position="1023"/>
        <end position="1040"/>
    </location>
</feature>
<feature type="transmembrane region" description="Helical" evidence="1">
    <location>
        <begin position="901"/>
        <end position="921"/>
    </location>
</feature>
<dbReference type="GO" id="GO:0016020">
    <property type="term" value="C:membrane"/>
    <property type="evidence" value="ECO:0007669"/>
    <property type="project" value="InterPro"/>
</dbReference>
<feature type="domain" description="EamA" evidence="2">
    <location>
        <begin position="903"/>
        <end position="1035"/>
    </location>
</feature>
<proteinExistence type="predicted"/>
<dbReference type="OrthoDB" id="10260327at2759"/>